<evidence type="ECO:0000256" key="12">
    <source>
        <dbReference type="ARBA" id="ARBA00023136"/>
    </source>
</evidence>
<dbReference type="PATRIC" id="fig|29422.6.peg.1179"/>
<dbReference type="Pfam" id="PF06293">
    <property type="entry name" value="Kdo"/>
    <property type="match status" value="1"/>
</dbReference>
<keyword evidence="8 15" id="KW-0547">Nucleotide-binding</keyword>
<dbReference type="HAMAP" id="MF_00521">
    <property type="entry name" value="KDO_kinase"/>
    <property type="match status" value="1"/>
</dbReference>
<dbReference type="NCBIfam" id="NF002475">
    <property type="entry name" value="PRK01723.1"/>
    <property type="match status" value="1"/>
</dbReference>
<keyword evidence="17" id="KW-1185">Reference proteome</keyword>
<evidence type="ECO:0000256" key="3">
    <source>
        <dbReference type="ARBA" id="ARBA00010327"/>
    </source>
</evidence>
<protein>
    <recommendedName>
        <fullName evidence="13 15">3-deoxy-D-manno-octulosonic acid kinase</fullName>
        <shortName evidence="15">Kdo kinase</shortName>
        <ecNumber evidence="4 15">2.7.1.166</ecNumber>
    </recommendedName>
</protein>
<dbReference type="Gene3D" id="1.10.510.10">
    <property type="entry name" value="Transferase(Phosphotransferase) domain 1"/>
    <property type="match status" value="1"/>
</dbReference>
<comment type="function">
    <text evidence="15">Catalyzes the ATP-dependent phosphorylation of the 3-deoxy-D-manno-octulosonic acid (Kdo) residue in Kdo-lipid IV(A) at the 4-OH position.</text>
</comment>
<dbReference type="GO" id="GO:0009244">
    <property type="term" value="P:lipopolysaccharide core region biosynthetic process"/>
    <property type="evidence" value="ECO:0007669"/>
    <property type="project" value="UniProtKB-UniRule"/>
</dbReference>
<evidence type="ECO:0000256" key="2">
    <source>
        <dbReference type="ARBA" id="ARBA00004713"/>
    </source>
</evidence>
<dbReference type="GO" id="GO:0016301">
    <property type="term" value="F:kinase activity"/>
    <property type="evidence" value="ECO:0007669"/>
    <property type="project" value="UniProtKB-KW"/>
</dbReference>
<comment type="caution">
    <text evidence="16">The sequence shown here is derived from an EMBL/GenBank/DDBJ whole genome shotgun (WGS) entry which is preliminary data.</text>
</comment>
<dbReference type="InterPro" id="IPR022826">
    <property type="entry name" value="KDO_kinase"/>
</dbReference>
<dbReference type="GO" id="GO:0016773">
    <property type="term" value="F:phosphotransferase activity, alcohol group as acceptor"/>
    <property type="evidence" value="ECO:0007669"/>
    <property type="project" value="UniProtKB-UniRule"/>
</dbReference>
<keyword evidence="6 15" id="KW-0997">Cell inner membrane</keyword>
<dbReference type="OrthoDB" id="6854449at2"/>
<feature type="active site" evidence="15">
    <location>
        <position position="172"/>
    </location>
</feature>
<reference evidence="16 17" key="1">
    <citation type="submission" date="2015-11" db="EMBL/GenBank/DDBJ databases">
        <title>Genomic analysis of 38 Legionella species identifies large and diverse effector repertoires.</title>
        <authorList>
            <person name="Burstein D."/>
            <person name="Amaro F."/>
            <person name="Zusman T."/>
            <person name="Lifshitz Z."/>
            <person name="Cohen O."/>
            <person name="Gilbert J.A."/>
            <person name="Pupko T."/>
            <person name="Shuman H.A."/>
            <person name="Segal G."/>
        </authorList>
    </citation>
    <scope>NUCLEOTIDE SEQUENCE [LARGE SCALE GENOMIC DNA]</scope>
    <source>
        <strain evidence="16 17">ATCC 43878</strain>
    </source>
</reference>
<dbReference type="STRING" id="29422.Lbru_1122"/>
<sequence>MTANQLTEPLLLDMNNTKILVSPQFMEKVDAYWFQPSFWKEQAKSIANGGRGMAWFIDSPEGDFVLRLYGRGGMVVHFTKRAYFFVNRRFVRAFKEFHLLTKLHHAGLNVPRPIAASYHKIAYCWYHAEIIVERIVGALPFADYLSVKDETLWRNVGRLLRRFHDYGVYHADLNCHNILVADSDLYLIDFDKGRLRRGQTWKKNNLKRLKRSIEKLTNTNCSDSTDLSFLWEVLLSGYDNLS</sequence>
<evidence type="ECO:0000256" key="8">
    <source>
        <dbReference type="ARBA" id="ARBA00022741"/>
    </source>
</evidence>
<dbReference type="SUPFAM" id="SSF56112">
    <property type="entry name" value="Protein kinase-like (PK-like)"/>
    <property type="match status" value="1"/>
</dbReference>
<dbReference type="EMBL" id="LNXV01000008">
    <property type="protein sequence ID" value="KTC84907.1"/>
    <property type="molecule type" value="Genomic_DNA"/>
</dbReference>
<keyword evidence="9 15" id="KW-0418">Kinase</keyword>
<dbReference type="Proteomes" id="UP000054742">
    <property type="component" value="Unassembled WGS sequence"/>
</dbReference>
<keyword evidence="12 15" id="KW-0472">Membrane</keyword>
<dbReference type="InterPro" id="IPR011009">
    <property type="entry name" value="Kinase-like_dom_sf"/>
</dbReference>
<evidence type="ECO:0000256" key="6">
    <source>
        <dbReference type="ARBA" id="ARBA00022519"/>
    </source>
</evidence>
<comment type="pathway">
    <text evidence="2 15">Bacterial outer membrane biogenesis; LPS core biosynthesis.</text>
</comment>
<evidence type="ECO:0000256" key="15">
    <source>
        <dbReference type="HAMAP-Rule" id="MF_00521"/>
    </source>
</evidence>
<dbReference type="UniPathway" id="UPA00958"/>
<organism evidence="16 17">
    <name type="scientific">Legionella brunensis</name>
    <dbReference type="NCBI Taxonomy" id="29422"/>
    <lineage>
        <taxon>Bacteria</taxon>
        <taxon>Pseudomonadati</taxon>
        <taxon>Pseudomonadota</taxon>
        <taxon>Gammaproteobacteria</taxon>
        <taxon>Legionellales</taxon>
        <taxon>Legionellaceae</taxon>
        <taxon>Legionella</taxon>
    </lineage>
</organism>
<keyword evidence="11 15" id="KW-0448">Lipopolysaccharide biosynthesis</keyword>
<evidence type="ECO:0000256" key="5">
    <source>
        <dbReference type="ARBA" id="ARBA00022475"/>
    </source>
</evidence>
<dbReference type="RefSeq" id="WP_058441204.1">
    <property type="nucleotide sequence ID" value="NZ_CAAAHU010000006.1"/>
</dbReference>
<proteinExistence type="inferred from homology"/>
<comment type="catalytic activity">
    <reaction evidence="14 15">
        <text>an alpha-Kdo-(2-&gt;6)-lipid IVA + ATP = a 4-O-phospho-alpha-Kdo-(2-&gt;6)-lipid IVA + ADP + H(+)</text>
        <dbReference type="Rhea" id="RHEA:74271"/>
        <dbReference type="ChEBI" id="CHEBI:15378"/>
        <dbReference type="ChEBI" id="CHEBI:30616"/>
        <dbReference type="ChEBI" id="CHEBI:176428"/>
        <dbReference type="ChEBI" id="CHEBI:193140"/>
        <dbReference type="ChEBI" id="CHEBI:456216"/>
        <dbReference type="EC" id="2.7.1.166"/>
    </reaction>
</comment>
<comment type="subcellular location">
    <subcellularLocation>
        <location evidence="1 15">Cell inner membrane</location>
        <topology evidence="1 15">Peripheral membrane protein</topology>
        <orientation evidence="1 15">Cytoplasmic side</orientation>
    </subcellularLocation>
</comment>
<evidence type="ECO:0000256" key="14">
    <source>
        <dbReference type="ARBA" id="ARBA00034417"/>
    </source>
</evidence>
<evidence type="ECO:0000256" key="11">
    <source>
        <dbReference type="ARBA" id="ARBA00022985"/>
    </source>
</evidence>
<evidence type="ECO:0000256" key="1">
    <source>
        <dbReference type="ARBA" id="ARBA00004515"/>
    </source>
</evidence>
<dbReference type="AlphaFoldDB" id="A0A0W0SNJ5"/>
<dbReference type="GO" id="GO:0005886">
    <property type="term" value="C:plasma membrane"/>
    <property type="evidence" value="ECO:0007669"/>
    <property type="project" value="UniProtKB-SubCell"/>
</dbReference>
<evidence type="ECO:0000313" key="16">
    <source>
        <dbReference type="EMBL" id="KTC84907.1"/>
    </source>
</evidence>
<evidence type="ECO:0000256" key="7">
    <source>
        <dbReference type="ARBA" id="ARBA00022679"/>
    </source>
</evidence>
<evidence type="ECO:0000256" key="10">
    <source>
        <dbReference type="ARBA" id="ARBA00022840"/>
    </source>
</evidence>
<dbReference type="GO" id="GO:0005524">
    <property type="term" value="F:ATP binding"/>
    <property type="evidence" value="ECO:0007669"/>
    <property type="project" value="UniProtKB-UniRule"/>
</dbReference>
<dbReference type="EC" id="2.7.1.166" evidence="4 15"/>
<accession>A0A0W0SNJ5</accession>
<evidence type="ECO:0000313" key="17">
    <source>
        <dbReference type="Proteomes" id="UP000054742"/>
    </source>
</evidence>
<name>A0A0W0SNJ5_9GAMM</name>
<evidence type="ECO:0000256" key="4">
    <source>
        <dbReference type="ARBA" id="ARBA00011988"/>
    </source>
</evidence>
<evidence type="ECO:0000256" key="9">
    <source>
        <dbReference type="ARBA" id="ARBA00022777"/>
    </source>
</evidence>
<keyword evidence="10 15" id="KW-0067">ATP-binding</keyword>
<comment type="similarity">
    <text evidence="3 15">Belongs to the protein kinase superfamily. KdkA/RfaP family.</text>
</comment>
<keyword evidence="7 15" id="KW-0808">Transferase</keyword>
<keyword evidence="5 15" id="KW-1003">Cell membrane</keyword>
<gene>
    <name evidence="15 16" type="primary">kdkA</name>
    <name evidence="16" type="ORF">Lbru_1122</name>
</gene>
<evidence type="ECO:0000256" key="13">
    <source>
        <dbReference type="ARBA" id="ARBA00029511"/>
    </source>
</evidence>